<keyword evidence="3" id="KW-1185">Reference proteome</keyword>
<dbReference type="Proteomes" id="UP000092716">
    <property type="component" value="Chromosome 2"/>
</dbReference>
<evidence type="ECO:0000313" key="2">
    <source>
        <dbReference type="EMBL" id="ANQ05971.1"/>
    </source>
</evidence>
<feature type="domain" description="Schizont-infected cell agglutination C-terminal" evidence="1">
    <location>
        <begin position="2"/>
        <end position="66"/>
    </location>
</feature>
<accession>A0A1B1DT53</accession>
<dbReference type="RefSeq" id="XP_019912666.1">
    <property type="nucleotide sequence ID" value="XM_020057215.1"/>
</dbReference>
<protein>
    <submittedName>
        <fullName evidence="2">SICA antigen</fullName>
    </submittedName>
</protein>
<organism evidence="2 3">
    <name type="scientific">Plasmodium coatneyi</name>
    <dbReference type="NCBI Taxonomy" id="208452"/>
    <lineage>
        <taxon>Eukaryota</taxon>
        <taxon>Sar</taxon>
        <taxon>Alveolata</taxon>
        <taxon>Apicomplexa</taxon>
        <taxon>Aconoidasida</taxon>
        <taxon>Haemosporida</taxon>
        <taxon>Plasmodiidae</taxon>
        <taxon>Plasmodium</taxon>
    </lineage>
</organism>
<dbReference type="Pfam" id="PF12879">
    <property type="entry name" value="SICA_C"/>
    <property type="match status" value="1"/>
</dbReference>
<dbReference type="KEGG" id="pcot:PCOAH_00004000"/>
<dbReference type="VEuPathDB" id="PlasmoDB:PCOAH_00004000"/>
<dbReference type="EMBL" id="CP016240">
    <property type="protein sequence ID" value="ANQ05971.1"/>
    <property type="molecule type" value="Genomic_DNA"/>
</dbReference>
<name>A0A1B1DT53_9APIC</name>
<evidence type="ECO:0000313" key="3">
    <source>
        <dbReference type="Proteomes" id="UP000092716"/>
    </source>
</evidence>
<dbReference type="AlphaFoldDB" id="A0A1B1DT53"/>
<proteinExistence type="predicted"/>
<gene>
    <name evidence="2" type="ORF">PCOAH_00004000</name>
</gene>
<evidence type="ECO:0000259" key="1">
    <source>
        <dbReference type="Pfam" id="PF12879"/>
    </source>
</evidence>
<reference evidence="3" key="1">
    <citation type="submission" date="2016-06" db="EMBL/GenBank/DDBJ databases">
        <title>First high quality genome sequence of Plasmodium coatneyi using continuous long reads from single molecule, real-time sequencing.</title>
        <authorList>
            <person name="Chien J.-T."/>
            <person name="Pakala S.B."/>
            <person name="Geraldo J.A."/>
            <person name="Lapp S.A."/>
            <person name="Barnwell J.W."/>
            <person name="Kissinger J.C."/>
            <person name="Galinski M.R."/>
            <person name="Humphrey J.C."/>
        </authorList>
    </citation>
    <scope>NUCLEOTIDE SEQUENCE [LARGE SCALE GENOMIC DNA]</scope>
    <source>
        <strain evidence="3">Hackeri</strain>
    </source>
</reference>
<dbReference type="InterPro" id="IPR024288">
    <property type="entry name" value="SICA_C"/>
</dbReference>
<sequence>MIIDIHLEVLDECQKGETQFLKEDFFEILVQEFMGSKFIKGEKNSSFRVPEEGVPKEQVPSLDSWFREEDSVPTEDVPKEQKFQVQIPGLRRKTFFLRNVFLRNRFQVQIPGFREEDRLPKECIPEEQVRCSDSGFRV</sequence>
<dbReference type="GeneID" id="30907120"/>